<name>K8EZV1_9CHLO</name>
<feature type="region of interest" description="Disordered" evidence="1">
    <location>
        <begin position="232"/>
        <end position="256"/>
    </location>
</feature>
<keyword evidence="4" id="KW-1185">Reference proteome</keyword>
<evidence type="ECO:0000256" key="1">
    <source>
        <dbReference type="SAM" id="MobiDB-lite"/>
    </source>
</evidence>
<dbReference type="GeneID" id="19013395"/>
<reference evidence="3 4" key="1">
    <citation type="submission" date="2011-10" db="EMBL/GenBank/DDBJ databases">
        <authorList>
            <person name="Genoscope - CEA"/>
        </authorList>
    </citation>
    <scope>NUCLEOTIDE SEQUENCE [LARGE SCALE GENOMIC DNA]</scope>
    <source>
        <strain evidence="3 4">RCC 1105</strain>
    </source>
</reference>
<dbReference type="OrthoDB" id="498896at2759"/>
<dbReference type="PANTHER" id="PTHR13304">
    <property type="entry name" value="GLYCOSYLPHOSPHATIDYLINOSITOL ANCHOR ATTACHMENT 1 PROTEIN"/>
    <property type="match status" value="1"/>
</dbReference>
<protein>
    <submittedName>
        <fullName evidence="3">Glycosylphosphatidylinositol anchor attachment protein GAA1 (ISS)</fullName>
    </submittedName>
</protein>
<evidence type="ECO:0000256" key="2">
    <source>
        <dbReference type="SAM" id="Phobius"/>
    </source>
</evidence>
<dbReference type="EMBL" id="FO082269">
    <property type="protein sequence ID" value="CCO18045.1"/>
    <property type="molecule type" value="Genomic_DNA"/>
</dbReference>
<proteinExistence type="predicted"/>
<dbReference type="eggNOG" id="KOG3566">
    <property type="taxonomic scope" value="Eukaryota"/>
</dbReference>
<dbReference type="KEGG" id="bpg:Bathy10g03200"/>
<dbReference type="GO" id="GO:0016255">
    <property type="term" value="P:attachment of GPI anchor to protein"/>
    <property type="evidence" value="ECO:0007669"/>
    <property type="project" value="TreeGrafter"/>
</dbReference>
<sequence>MMMQDSSSSSLPPLLRILSKLKSILVSKEGVGKGKFDLLFFAFSFVLLCLFSTTALSNQAYVDENGLLLGSTKTGFDRKNGERASKYSELLLKTGSLREAKEVLVRDILLADFDGVDDSSDEVTVRDFAAHAVARAKFGDGRESIAIVAPIGCLEEEEVKGGGGKGGDDRIKEEEADAVALALEVFFYVKSRKVKWLGRDVVLVVPTCFAYLEEGQPVSKIRATEKWVETYLEGEEEEEEEEDGSGGGGNAAGNRKNKKKDVFFRAGQIHQAFGIETPNGMKSFKRSRSTMFAKLHGWNGALPNQDIFEVAKFASRMGRGTSAGFSVQGTHVIDATKKTKWEKWMEHTKAWTSFAKLSVVGKPTGVHGAFKVKSIDSFTMVYDKEEGGSEVDDEGAKGGDYRIENYLACGIALETAIRACNNLVEQLHHARFEYVLIGNDRYVGVAELAGTLGVMLVALGIKTLKAYEYEKWVILSSSSSSWSVKEVFTAVKIFTFVLLMVVLIALAYFNIALGLCVATLGVPICLAVPETQEEKKKKKKE</sequence>
<accession>K8EZV1</accession>
<dbReference type="STRING" id="41875.K8EZV1"/>
<keyword evidence="2" id="KW-0812">Transmembrane</keyword>
<gene>
    <name evidence="3" type="ordered locus">Bathy10g03200</name>
</gene>
<dbReference type="PANTHER" id="PTHR13304:SF0">
    <property type="entry name" value="GLYCOSYLPHOSPHATIDYLINOSITOL ANCHOR ATTACHMENT 1 PROTEIN"/>
    <property type="match status" value="1"/>
</dbReference>
<dbReference type="GO" id="GO:0042765">
    <property type="term" value="C:GPI-anchor transamidase complex"/>
    <property type="evidence" value="ECO:0007669"/>
    <property type="project" value="InterPro"/>
</dbReference>
<evidence type="ECO:0000313" key="3">
    <source>
        <dbReference type="EMBL" id="CCO18045.1"/>
    </source>
</evidence>
<dbReference type="InterPro" id="IPR007246">
    <property type="entry name" value="Gaa1"/>
</dbReference>
<dbReference type="Pfam" id="PF04114">
    <property type="entry name" value="Gaa1"/>
    <property type="match status" value="1"/>
</dbReference>
<dbReference type="RefSeq" id="XP_007510512.1">
    <property type="nucleotide sequence ID" value="XM_007510450.1"/>
</dbReference>
<dbReference type="Proteomes" id="UP000198341">
    <property type="component" value="Chromosome 10"/>
</dbReference>
<feature type="transmembrane region" description="Helical" evidence="2">
    <location>
        <begin position="482"/>
        <end position="505"/>
    </location>
</feature>
<feature type="compositionally biased region" description="Acidic residues" evidence="1">
    <location>
        <begin position="232"/>
        <end position="244"/>
    </location>
</feature>
<keyword evidence="2" id="KW-1133">Transmembrane helix</keyword>
<evidence type="ECO:0000313" key="4">
    <source>
        <dbReference type="Proteomes" id="UP000198341"/>
    </source>
</evidence>
<keyword evidence="2" id="KW-0472">Membrane</keyword>
<feature type="transmembrane region" description="Helical" evidence="2">
    <location>
        <begin position="442"/>
        <end position="461"/>
    </location>
</feature>
<organism evidence="3 4">
    <name type="scientific">Bathycoccus prasinos</name>
    <dbReference type="NCBI Taxonomy" id="41875"/>
    <lineage>
        <taxon>Eukaryota</taxon>
        <taxon>Viridiplantae</taxon>
        <taxon>Chlorophyta</taxon>
        <taxon>Mamiellophyceae</taxon>
        <taxon>Mamiellales</taxon>
        <taxon>Bathycoccaceae</taxon>
        <taxon>Bathycoccus</taxon>
    </lineage>
</organism>
<dbReference type="AlphaFoldDB" id="K8EZV1"/>